<accession>A0A8H7R4X2</accession>
<evidence type="ECO:0000313" key="2">
    <source>
        <dbReference type="EMBL" id="KAG2204614.1"/>
    </source>
</evidence>
<organism evidence="2 3">
    <name type="scientific">Mucor plumbeus</name>
    <dbReference type="NCBI Taxonomy" id="97098"/>
    <lineage>
        <taxon>Eukaryota</taxon>
        <taxon>Fungi</taxon>
        <taxon>Fungi incertae sedis</taxon>
        <taxon>Mucoromycota</taxon>
        <taxon>Mucoromycotina</taxon>
        <taxon>Mucoromycetes</taxon>
        <taxon>Mucorales</taxon>
        <taxon>Mucorineae</taxon>
        <taxon>Mucoraceae</taxon>
        <taxon>Mucor</taxon>
    </lineage>
</organism>
<dbReference type="EMBL" id="JAEPRC010000193">
    <property type="protein sequence ID" value="KAG2204614.1"/>
    <property type="molecule type" value="Genomic_DNA"/>
</dbReference>
<evidence type="ECO:0000313" key="3">
    <source>
        <dbReference type="Proteomes" id="UP000650833"/>
    </source>
</evidence>
<evidence type="ECO:0000256" key="1">
    <source>
        <dbReference type="SAM" id="MobiDB-lite"/>
    </source>
</evidence>
<proteinExistence type="predicted"/>
<dbReference type="Proteomes" id="UP000650833">
    <property type="component" value="Unassembled WGS sequence"/>
</dbReference>
<protein>
    <submittedName>
        <fullName evidence="2">Uncharacterized protein</fullName>
    </submittedName>
</protein>
<reference evidence="2" key="1">
    <citation type="submission" date="2020-12" db="EMBL/GenBank/DDBJ databases">
        <title>Metabolic potential, ecology and presence of endohyphal bacteria is reflected in genomic diversity of Mucoromycotina.</title>
        <authorList>
            <person name="Muszewska A."/>
            <person name="Okrasinska A."/>
            <person name="Steczkiewicz K."/>
            <person name="Drgas O."/>
            <person name="Orlowska M."/>
            <person name="Perlinska-Lenart U."/>
            <person name="Aleksandrzak-Piekarczyk T."/>
            <person name="Szatraj K."/>
            <person name="Zielenkiewicz U."/>
            <person name="Pilsyk S."/>
            <person name="Malc E."/>
            <person name="Mieczkowski P."/>
            <person name="Kruszewska J.S."/>
            <person name="Biernat P."/>
            <person name="Pawlowska J."/>
        </authorList>
    </citation>
    <scope>NUCLEOTIDE SEQUENCE</scope>
    <source>
        <strain evidence="2">CBS 226.32</strain>
    </source>
</reference>
<dbReference type="AlphaFoldDB" id="A0A8H7R4X2"/>
<gene>
    <name evidence="2" type="ORF">INT46_009723</name>
</gene>
<keyword evidence="3" id="KW-1185">Reference proteome</keyword>
<sequence length="363" mass="41000">MQGEPNSTTNTQYKLVEYNNTIYEIPIRNIEQENVLLLSDIKSLLPKATAILTSSKLIPFKLHPDHHTELLPKRIPIPDINSNSVIWQVHVPEESSSSLMKMQVKIDKLGEKLDRLFRTLVHQSSDGSDDDLATTPLTSTIRDNANTSSHNSVVAVDDYHSEDSDRPEDTDDNTRDHDTLDEADHSISRSNSPPPAFSTPSHLSVGASSSSGSSSSSAINQQQNQQQHEAPPSYETSVLSTIKALNAKLRLYESHISNRHKSPKWLAKRDEWISREPNSIEQIAFQLVQLEMALLWTAVTESWIQERETWLTLVASSQSERHLAGAIINLERHTLVMDDDWQQIRERWINDLLEMVVLPLSHG</sequence>
<feature type="compositionally biased region" description="Polar residues" evidence="1">
    <location>
        <begin position="135"/>
        <end position="152"/>
    </location>
</feature>
<name>A0A8H7R4X2_9FUNG</name>
<feature type="region of interest" description="Disordered" evidence="1">
    <location>
        <begin position="124"/>
        <end position="237"/>
    </location>
</feature>
<dbReference type="OrthoDB" id="419694at2759"/>
<feature type="compositionally biased region" description="Low complexity" evidence="1">
    <location>
        <begin position="204"/>
        <end position="227"/>
    </location>
</feature>
<comment type="caution">
    <text evidence="2">The sequence shown here is derived from an EMBL/GenBank/DDBJ whole genome shotgun (WGS) entry which is preliminary data.</text>
</comment>
<feature type="compositionally biased region" description="Basic and acidic residues" evidence="1">
    <location>
        <begin position="172"/>
        <end position="187"/>
    </location>
</feature>